<dbReference type="InterPro" id="IPR046981">
    <property type="entry name" value="G1P_cyt_trans"/>
</dbReference>
<dbReference type="EMBL" id="JBCDNA010000001">
    <property type="protein sequence ID" value="MEL4455492.1"/>
    <property type="molecule type" value="Genomic_DNA"/>
</dbReference>
<keyword evidence="3" id="KW-1185">Reference proteome</keyword>
<dbReference type="Proteomes" id="UP001474120">
    <property type="component" value="Unassembled WGS sequence"/>
</dbReference>
<dbReference type="CDD" id="cd02524">
    <property type="entry name" value="G1P_cytidylyltransferase"/>
    <property type="match status" value="1"/>
</dbReference>
<dbReference type="Pfam" id="PF00483">
    <property type="entry name" value="NTP_transferase"/>
    <property type="match status" value="1"/>
</dbReference>
<dbReference type="InterPro" id="IPR013446">
    <property type="entry name" value="G1P_cyt_trans-like"/>
</dbReference>
<dbReference type="PANTHER" id="PTHR47183:SF1">
    <property type="entry name" value="GLUCOSE-1-PHOSPHATE CYTIDYLYLTRANSFERASE"/>
    <property type="match status" value="1"/>
</dbReference>
<protein>
    <submittedName>
        <fullName evidence="2">Glucose-1-phosphate cytidylyltransferase</fullName>
        <ecNumber evidence="2">2.7.7.33</ecNumber>
    </submittedName>
</protein>
<evidence type="ECO:0000313" key="2">
    <source>
        <dbReference type="EMBL" id="MEL4455492.1"/>
    </source>
</evidence>
<dbReference type="Gene3D" id="3.90.550.10">
    <property type="entry name" value="Spore Coat Polysaccharide Biosynthesis Protein SpsA, Chain A"/>
    <property type="match status" value="1"/>
</dbReference>
<dbReference type="GO" id="GO:0047343">
    <property type="term" value="F:glucose-1-phosphate cytidylyltransferase activity"/>
    <property type="evidence" value="ECO:0007669"/>
    <property type="project" value="UniProtKB-EC"/>
</dbReference>
<reference evidence="2 3" key="1">
    <citation type="submission" date="2024-04" db="EMBL/GenBank/DDBJ databases">
        <title>whole genome sequencing of Lutimonas vermicola strain IMCC1616.</title>
        <authorList>
            <person name="Bae S.S."/>
        </authorList>
    </citation>
    <scope>NUCLEOTIDE SEQUENCE [LARGE SCALE GENOMIC DNA]</scope>
    <source>
        <strain evidence="2 3">IMCC1616</strain>
    </source>
</reference>
<name>A0ABU9KZ66_9FLAO</name>
<proteinExistence type="predicted"/>
<accession>A0ABU9KZ66</accession>
<comment type="caution">
    <text evidence="2">The sequence shown here is derived from an EMBL/GenBank/DDBJ whole genome shotgun (WGS) entry which is preliminary data.</text>
</comment>
<keyword evidence="2" id="KW-0548">Nucleotidyltransferase</keyword>
<feature type="domain" description="Nucleotidyl transferase" evidence="1">
    <location>
        <begin position="2"/>
        <end position="215"/>
    </location>
</feature>
<dbReference type="InterPro" id="IPR029044">
    <property type="entry name" value="Nucleotide-diphossugar_trans"/>
</dbReference>
<dbReference type="RefSeq" id="WP_342159328.1">
    <property type="nucleotide sequence ID" value="NZ_JBCDNA010000001.1"/>
</dbReference>
<gene>
    <name evidence="2" type="primary">rfbF</name>
    <name evidence="2" type="ORF">AABB81_06255</name>
</gene>
<dbReference type="NCBIfam" id="TIGR02623">
    <property type="entry name" value="G1P_cyt_trans"/>
    <property type="match status" value="1"/>
</dbReference>
<dbReference type="SUPFAM" id="SSF53448">
    <property type="entry name" value="Nucleotide-diphospho-sugar transferases"/>
    <property type="match status" value="1"/>
</dbReference>
<evidence type="ECO:0000313" key="3">
    <source>
        <dbReference type="Proteomes" id="UP001474120"/>
    </source>
</evidence>
<dbReference type="PANTHER" id="PTHR47183">
    <property type="entry name" value="GLUCOSE-1-PHOSPHATE CYTIDYLYLTRANSFERASE-RELATED"/>
    <property type="match status" value="1"/>
</dbReference>
<evidence type="ECO:0000259" key="1">
    <source>
        <dbReference type="Pfam" id="PF00483"/>
    </source>
</evidence>
<sequence>MKTVILAGGFGTRLSEETGVRPKPLVEIGGKPILWHIMKMYSHYGHNDFIICCGYKGYMIKEFFANYFLRHSDVTFDIKNNEMRIHKNNIEPWKVTLIDTGENSMTGGRIKRIKDYVGNETFFLTYGDGVSDVNFEELLEFHKKQKSYATLTAVQQPGRYGAFNLEDKNNKIARFREKPQGDGHDTAWINGGFFVLEPEIFDYIEGDDTTWEREPMEDLAKENQLNAFKHEGYWQSMDSLRDRTVLESIWKEGSPPWKKWS</sequence>
<keyword evidence="2" id="KW-0808">Transferase</keyword>
<organism evidence="2 3">
    <name type="scientific">Lutimonas vermicola</name>
    <dbReference type="NCBI Taxonomy" id="414288"/>
    <lineage>
        <taxon>Bacteria</taxon>
        <taxon>Pseudomonadati</taxon>
        <taxon>Bacteroidota</taxon>
        <taxon>Flavobacteriia</taxon>
        <taxon>Flavobacteriales</taxon>
        <taxon>Flavobacteriaceae</taxon>
        <taxon>Lutimonas</taxon>
    </lineage>
</organism>
<dbReference type="InterPro" id="IPR005835">
    <property type="entry name" value="NTP_transferase_dom"/>
</dbReference>
<dbReference type="EC" id="2.7.7.33" evidence="2"/>